<dbReference type="Proteomes" id="UP001431783">
    <property type="component" value="Unassembled WGS sequence"/>
</dbReference>
<name>A0AAW1UDU9_9CUCU</name>
<organism evidence="2 3">
    <name type="scientific">Henosepilachna vigintioctopunctata</name>
    <dbReference type="NCBI Taxonomy" id="420089"/>
    <lineage>
        <taxon>Eukaryota</taxon>
        <taxon>Metazoa</taxon>
        <taxon>Ecdysozoa</taxon>
        <taxon>Arthropoda</taxon>
        <taxon>Hexapoda</taxon>
        <taxon>Insecta</taxon>
        <taxon>Pterygota</taxon>
        <taxon>Neoptera</taxon>
        <taxon>Endopterygota</taxon>
        <taxon>Coleoptera</taxon>
        <taxon>Polyphaga</taxon>
        <taxon>Cucujiformia</taxon>
        <taxon>Coccinelloidea</taxon>
        <taxon>Coccinellidae</taxon>
        <taxon>Epilachninae</taxon>
        <taxon>Epilachnini</taxon>
        <taxon>Henosepilachna</taxon>
    </lineage>
</organism>
<dbReference type="EMBL" id="JARQZJ010000071">
    <property type="protein sequence ID" value="KAK9881847.1"/>
    <property type="molecule type" value="Genomic_DNA"/>
</dbReference>
<comment type="caution">
    <text evidence="2">The sequence shown here is derived from an EMBL/GenBank/DDBJ whole genome shotgun (WGS) entry which is preliminary data.</text>
</comment>
<evidence type="ECO:0000313" key="3">
    <source>
        <dbReference type="Proteomes" id="UP001431783"/>
    </source>
</evidence>
<evidence type="ECO:0000256" key="1">
    <source>
        <dbReference type="SAM" id="MobiDB-lite"/>
    </source>
</evidence>
<protein>
    <submittedName>
        <fullName evidence="2">Uncharacterized protein</fullName>
    </submittedName>
</protein>
<proteinExistence type="predicted"/>
<dbReference type="AlphaFoldDB" id="A0AAW1UDU9"/>
<feature type="region of interest" description="Disordered" evidence="1">
    <location>
        <begin position="1"/>
        <end position="26"/>
    </location>
</feature>
<gene>
    <name evidence="2" type="ORF">WA026_018034</name>
</gene>
<sequence length="92" mass="10491">MSFNQTKKIKWSNPSKNSKVVENNEKSSKTYAEAVLLIKKINQINNMNQGMPSALQPLHNATRNSIHENKVQHQIQIENKDSTLLSNTTDKE</sequence>
<keyword evidence="3" id="KW-1185">Reference proteome</keyword>
<evidence type="ECO:0000313" key="2">
    <source>
        <dbReference type="EMBL" id="KAK9881847.1"/>
    </source>
</evidence>
<accession>A0AAW1UDU9</accession>
<reference evidence="2 3" key="1">
    <citation type="submission" date="2023-03" db="EMBL/GenBank/DDBJ databases">
        <title>Genome insight into feeding habits of ladybird beetles.</title>
        <authorList>
            <person name="Li H.-S."/>
            <person name="Huang Y.-H."/>
            <person name="Pang H."/>
        </authorList>
    </citation>
    <scope>NUCLEOTIDE SEQUENCE [LARGE SCALE GENOMIC DNA]</scope>
    <source>
        <strain evidence="2">SYSU_2023b</strain>
        <tissue evidence="2">Whole body</tissue>
    </source>
</reference>
<feature type="compositionally biased region" description="Polar residues" evidence="1">
    <location>
        <begin position="1"/>
        <end position="21"/>
    </location>
</feature>